<dbReference type="WBParaSite" id="nRc.2.0.1.t25550-RA">
    <property type="protein sequence ID" value="nRc.2.0.1.t25550-RA"/>
    <property type="gene ID" value="nRc.2.0.1.g25550"/>
</dbReference>
<dbReference type="AlphaFoldDB" id="A0A915JHF2"/>
<sequence>MEMDKKAEMKKKKGSITLTKGAISPKYQMKPVLIIATTTMMQPQSLKSHLQAVWAKFSNKRSNSIHEKWTVKAPSMINGKYFLKTIKI</sequence>
<organism evidence="1 2">
    <name type="scientific">Romanomermis culicivorax</name>
    <name type="common">Nematode worm</name>
    <dbReference type="NCBI Taxonomy" id="13658"/>
    <lineage>
        <taxon>Eukaryota</taxon>
        <taxon>Metazoa</taxon>
        <taxon>Ecdysozoa</taxon>
        <taxon>Nematoda</taxon>
        <taxon>Enoplea</taxon>
        <taxon>Dorylaimia</taxon>
        <taxon>Mermithida</taxon>
        <taxon>Mermithoidea</taxon>
        <taxon>Mermithidae</taxon>
        <taxon>Romanomermis</taxon>
    </lineage>
</organism>
<dbReference type="Proteomes" id="UP000887565">
    <property type="component" value="Unplaced"/>
</dbReference>
<proteinExistence type="predicted"/>
<protein>
    <submittedName>
        <fullName evidence="2">Uncharacterized protein</fullName>
    </submittedName>
</protein>
<evidence type="ECO:0000313" key="1">
    <source>
        <dbReference type="Proteomes" id="UP000887565"/>
    </source>
</evidence>
<keyword evidence="1" id="KW-1185">Reference proteome</keyword>
<name>A0A915JHF2_ROMCU</name>
<evidence type="ECO:0000313" key="2">
    <source>
        <dbReference type="WBParaSite" id="nRc.2.0.1.t25550-RA"/>
    </source>
</evidence>
<accession>A0A915JHF2</accession>
<reference evidence="2" key="1">
    <citation type="submission" date="2022-11" db="UniProtKB">
        <authorList>
            <consortium name="WormBaseParasite"/>
        </authorList>
    </citation>
    <scope>IDENTIFICATION</scope>
</reference>